<sequence>MKKYKTYQIVVIIIGLFLCFFGRFIPVSSGLSASGAQTLFIMVGGLLMWLLVGVDWTSLAVILALALIPELGMNKVAAGTLGNSTVFYLLLCFMLAKSLQATGVAHRLAVWFLTGSFSRKGAWCTIAMIFVSIFVLSSGLSSSSTIMIFLPILYEIFESLGYEKGKGDIFPAVMIASLAIICQIAQATTPISHAMTLIGFSSYNSYTGNNLEFGQYVMVAMPVGILTAIGWFLVCRYVWRPDVSRLSRLDYDAIKGNEGPFSKQEKIAATVYLIVVVLWLAPGISKYLCPPA</sequence>
<feature type="transmembrane region" description="Helical" evidence="6">
    <location>
        <begin position="6"/>
        <end position="26"/>
    </location>
</feature>
<accession>C0CV11</accession>
<reference evidence="8 9" key="2">
    <citation type="submission" date="2009-02" db="EMBL/GenBank/DDBJ databases">
        <title>Draft genome sequence of Clostridium asparagiforme (DSM 15981).</title>
        <authorList>
            <person name="Sudarsanam P."/>
            <person name="Ley R."/>
            <person name="Guruge J."/>
            <person name="Turnbaugh P.J."/>
            <person name="Mahowald M."/>
            <person name="Liep D."/>
            <person name="Gordon J."/>
        </authorList>
    </citation>
    <scope>NUCLEOTIDE SEQUENCE [LARGE SCALE GENOMIC DNA]</scope>
    <source>
        <strain evidence="8 9">DSM 15981</strain>
    </source>
</reference>
<dbReference type="Pfam" id="PF03600">
    <property type="entry name" value="CitMHS"/>
    <property type="match status" value="1"/>
</dbReference>
<evidence type="ECO:0000256" key="1">
    <source>
        <dbReference type="ARBA" id="ARBA00004141"/>
    </source>
</evidence>
<dbReference type="AlphaFoldDB" id="C0CV11"/>
<feature type="transmembrane region" description="Helical" evidence="6">
    <location>
        <begin position="140"/>
        <end position="157"/>
    </location>
</feature>
<dbReference type="GO" id="GO:0005886">
    <property type="term" value="C:plasma membrane"/>
    <property type="evidence" value="ECO:0007669"/>
    <property type="project" value="TreeGrafter"/>
</dbReference>
<keyword evidence="3 6" id="KW-0812">Transmembrane</keyword>
<evidence type="ECO:0000256" key="5">
    <source>
        <dbReference type="ARBA" id="ARBA00023136"/>
    </source>
</evidence>
<feature type="domain" description="Citrate transporter-like" evidence="7">
    <location>
        <begin position="46"/>
        <end position="280"/>
    </location>
</feature>
<keyword evidence="4 6" id="KW-1133">Transmembrane helix</keyword>
<evidence type="ECO:0000259" key="7">
    <source>
        <dbReference type="Pfam" id="PF03600"/>
    </source>
</evidence>
<reference evidence="8 9" key="1">
    <citation type="submission" date="2009-01" db="EMBL/GenBank/DDBJ databases">
        <authorList>
            <person name="Fulton L."/>
            <person name="Clifton S."/>
            <person name="Fulton B."/>
            <person name="Xu J."/>
            <person name="Minx P."/>
            <person name="Pepin K.H."/>
            <person name="Johnson M."/>
            <person name="Bhonagiri V."/>
            <person name="Nash W.E."/>
            <person name="Mardis E.R."/>
            <person name="Wilson R.K."/>
        </authorList>
    </citation>
    <scope>NUCLEOTIDE SEQUENCE [LARGE SCALE GENOMIC DNA]</scope>
    <source>
        <strain evidence="8 9">DSM 15981</strain>
    </source>
</reference>
<feature type="transmembrane region" description="Helical" evidence="6">
    <location>
        <begin position="169"/>
        <end position="193"/>
    </location>
</feature>
<evidence type="ECO:0000256" key="3">
    <source>
        <dbReference type="ARBA" id="ARBA00022692"/>
    </source>
</evidence>
<evidence type="ECO:0000256" key="4">
    <source>
        <dbReference type="ARBA" id="ARBA00022989"/>
    </source>
</evidence>
<evidence type="ECO:0000313" key="9">
    <source>
        <dbReference type="Proteomes" id="UP000004756"/>
    </source>
</evidence>
<gene>
    <name evidence="8" type="ORF">CLOSTASPAR_00812</name>
</gene>
<keyword evidence="2" id="KW-0813">Transport</keyword>
<protein>
    <recommendedName>
        <fullName evidence="7">Citrate transporter-like domain-containing protein</fullName>
    </recommendedName>
</protein>
<evidence type="ECO:0000313" key="8">
    <source>
        <dbReference type="EMBL" id="EEG57052.1"/>
    </source>
</evidence>
<dbReference type="HOGENOM" id="CLU_954742_0_0_9"/>
<feature type="transmembrane region" description="Helical" evidence="6">
    <location>
        <begin position="213"/>
        <end position="239"/>
    </location>
</feature>
<dbReference type="Proteomes" id="UP000004756">
    <property type="component" value="Unassembled WGS sequence"/>
</dbReference>
<evidence type="ECO:0000256" key="6">
    <source>
        <dbReference type="SAM" id="Phobius"/>
    </source>
</evidence>
<keyword evidence="5 6" id="KW-0472">Membrane</keyword>
<feature type="transmembrane region" description="Helical" evidence="6">
    <location>
        <begin position="267"/>
        <end position="288"/>
    </location>
</feature>
<organism evidence="8 9">
    <name type="scientific">[Clostridium] asparagiforme DSM 15981</name>
    <dbReference type="NCBI Taxonomy" id="518636"/>
    <lineage>
        <taxon>Bacteria</taxon>
        <taxon>Bacillati</taxon>
        <taxon>Bacillota</taxon>
        <taxon>Clostridia</taxon>
        <taxon>Lachnospirales</taxon>
        <taxon>Lachnospiraceae</taxon>
        <taxon>Enterocloster</taxon>
    </lineage>
</organism>
<name>C0CV11_9FIRM</name>
<comment type="subcellular location">
    <subcellularLocation>
        <location evidence="1">Membrane</location>
        <topology evidence="1">Multi-pass membrane protein</topology>
    </subcellularLocation>
</comment>
<dbReference type="GO" id="GO:0022857">
    <property type="term" value="F:transmembrane transporter activity"/>
    <property type="evidence" value="ECO:0007669"/>
    <property type="project" value="TreeGrafter"/>
</dbReference>
<comment type="caution">
    <text evidence="8">The sequence shown here is derived from an EMBL/GenBank/DDBJ whole genome shotgun (WGS) entry which is preliminary data.</text>
</comment>
<dbReference type="PANTHER" id="PTHR10283">
    <property type="entry name" value="SOLUTE CARRIER FAMILY 13 MEMBER"/>
    <property type="match status" value="1"/>
</dbReference>
<feature type="transmembrane region" description="Helical" evidence="6">
    <location>
        <begin position="38"/>
        <end position="64"/>
    </location>
</feature>
<evidence type="ECO:0000256" key="2">
    <source>
        <dbReference type="ARBA" id="ARBA00022448"/>
    </source>
</evidence>
<feature type="non-terminal residue" evidence="8">
    <location>
        <position position="292"/>
    </location>
</feature>
<dbReference type="RefSeq" id="WP_007707133.1">
    <property type="nucleotide sequence ID" value="NZ_GG657587.1"/>
</dbReference>
<keyword evidence="9" id="KW-1185">Reference proteome</keyword>
<dbReference type="InterPro" id="IPR004680">
    <property type="entry name" value="Cit_transptr-like_dom"/>
</dbReference>
<dbReference type="EMBL" id="ACCJ01000032">
    <property type="protein sequence ID" value="EEG57052.1"/>
    <property type="molecule type" value="Genomic_DNA"/>
</dbReference>
<proteinExistence type="predicted"/>